<evidence type="ECO:0000256" key="1">
    <source>
        <dbReference type="SAM" id="Phobius"/>
    </source>
</evidence>
<keyword evidence="4" id="KW-1185">Reference proteome</keyword>
<dbReference type="Proteomes" id="UP000427071">
    <property type="component" value="Chromosome"/>
</dbReference>
<feature type="transmembrane region" description="Helical" evidence="1">
    <location>
        <begin position="111"/>
        <end position="139"/>
    </location>
</feature>
<dbReference type="EMBL" id="CP046452">
    <property type="protein sequence ID" value="QGU03055.1"/>
    <property type="molecule type" value="Genomic_DNA"/>
</dbReference>
<protein>
    <recommendedName>
        <fullName evidence="2">DUF2231 domain-containing protein</fullName>
    </recommendedName>
</protein>
<evidence type="ECO:0000259" key="2">
    <source>
        <dbReference type="Pfam" id="PF09990"/>
    </source>
</evidence>
<keyword evidence="1" id="KW-0812">Transmembrane</keyword>
<name>A0A6B8VVU9_9CORY</name>
<dbReference type="InterPro" id="IPR019251">
    <property type="entry name" value="DUF2231_TM"/>
</dbReference>
<evidence type="ECO:0000313" key="4">
    <source>
        <dbReference type="Proteomes" id="UP000427071"/>
    </source>
</evidence>
<evidence type="ECO:0000313" key="3">
    <source>
        <dbReference type="EMBL" id="QGU03055.1"/>
    </source>
</evidence>
<accession>A0A6B8VVU9</accession>
<organism evidence="3 4">
    <name type="scientific">Corynebacterium kalinowskii</name>
    <dbReference type="NCBI Taxonomy" id="2675216"/>
    <lineage>
        <taxon>Bacteria</taxon>
        <taxon>Bacillati</taxon>
        <taxon>Actinomycetota</taxon>
        <taxon>Actinomycetes</taxon>
        <taxon>Mycobacteriales</taxon>
        <taxon>Corynebacteriaceae</taxon>
        <taxon>Corynebacterium</taxon>
    </lineage>
</organism>
<feature type="transmembrane region" description="Helical" evidence="1">
    <location>
        <begin position="6"/>
        <end position="25"/>
    </location>
</feature>
<dbReference type="Pfam" id="PF09990">
    <property type="entry name" value="DUF2231"/>
    <property type="match status" value="1"/>
</dbReference>
<proteinExistence type="predicted"/>
<feature type="transmembrane region" description="Helical" evidence="1">
    <location>
        <begin position="81"/>
        <end position="99"/>
    </location>
</feature>
<dbReference type="AlphaFoldDB" id="A0A6B8VVU9"/>
<sequence length="141" mass="14855">MHPLIVHLTVVGIPVVALLVMYAALRPGWHVKHPWLVSIATLLATISAAITNSTGEELLVLKGASEHDPGIYGDHANKAKIVMISAAVMLVLMLVYHFLQVKKQIPALAIAVRGLTVLAAIAAIVGVVLAGHAGALLVWTQ</sequence>
<reference evidence="4" key="1">
    <citation type="submission" date="2019-11" db="EMBL/GenBank/DDBJ databases">
        <title>Complete genome sequence of Corynebacterium kalinowskii 1959, a novel Corynebacterium species isolated from soil of a small paddock in Vilsendorf, Germany.</title>
        <authorList>
            <person name="Schaffert L."/>
            <person name="Ruwe M."/>
            <person name="Milse J."/>
            <person name="Hanuschka K."/>
            <person name="Ortseifen V."/>
            <person name="Droste J."/>
            <person name="Brandt D."/>
            <person name="Schlueter L."/>
            <person name="Kutter Y."/>
            <person name="Vinke S."/>
            <person name="Viehoefer P."/>
            <person name="Jacob L."/>
            <person name="Luebke N.-C."/>
            <person name="Schulte-Berndt E."/>
            <person name="Hain C."/>
            <person name="Linder M."/>
            <person name="Schmidt P."/>
            <person name="Wollenschlaeger L."/>
            <person name="Luttermann T."/>
            <person name="Thieme E."/>
            <person name="Hassa J."/>
            <person name="Haak M."/>
            <person name="Wittchen M."/>
            <person name="Mentz A."/>
            <person name="Persicke M."/>
            <person name="Busche T."/>
            <person name="Ruckert C."/>
        </authorList>
    </citation>
    <scope>NUCLEOTIDE SEQUENCE [LARGE SCALE GENOMIC DNA]</scope>
    <source>
        <strain evidence="4">1959</strain>
    </source>
</reference>
<keyword evidence="1" id="KW-1133">Transmembrane helix</keyword>
<feature type="domain" description="DUF2231" evidence="2">
    <location>
        <begin position="1"/>
        <end position="140"/>
    </location>
</feature>
<gene>
    <name evidence="3" type="ORF">CKALI_11030</name>
</gene>
<feature type="transmembrane region" description="Helical" evidence="1">
    <location>
        <begin position="34"/>
        <end position="51"/>
    </location>
</feature>
<keyword evidence="1" id="KW-0472">Membrane</keyword>
<dbReference type="KEGG" id="ckw:CKALI_11030"/>